<dbReference type="SUPFAM" id="SSF56112">
    <property type="entry name" value="Protein kinase-like (PK-like)"/>
    <property type="match status" value="1"/>
</dbReference>
<reference evidence="1 2" key="1">
    <citation type="submission" date="2024-04" db="EMBL/GenBank/DDBJ databases">
        <title>Tritrichomonas musculus Genome.</title>
        <authorList>
            <person name="Alves-Ferreira E."/>
            <person name="Grigg M."/>
            <person name="Lorenzi H."/>
            <person name="Galac M."/>
        </authorList>
    </citation>
    <scope>NUCLEOTIDE SEQUENCE [LARGE SCALE GENOMIC DNA]</scope>
    <source>
        <strain evidence="1 2">EAF2021</strain>
    </source>
</reference>
<protein>
    <recommendedName>
        <fullName evidence="3">Protein kinase domain-containing protein</fullName>
    </recommendedName>
</protein>
<dbReference type="Proteomes" id="UP001470230">
    <property type="component" value="Unassembled WGS sequence"/>
</dbReference>
<sequence>MLKFMGLELLKGSTKNDNKVDVFSFGFVVFFFLSGRKMPKISIIEQGCWKKARITSSINKISTNSSTVARQRRQVIVRHSQKISA</sequence>
<proteinExistence type="predicted"/>
<dbReference type="InterPro" id="IPR011009">
    <property type="entry name" value="Kinase-like_dom_sf"/>
</dbReference>
<dbReference type="Gene3D" id="1.10.510.10">
    <property type="entry name" value="Transferase(Phosphotransferase) domain 1"/>
    <property type="match status" value="1"/>
</dbReference>
<keyword evidence="2" id="KW-1185">Reference proteome</keyword>
<evidence type="ECO:0008006" key="3">
    <source>
        <dbReference type="Google" id="ProtNLM"/>
    </source>
</evidence>
<gene>
    <name evidence="1" type="ORF">M9Y10_040310</name>
</gene>
<name>A0ABR2GPU2_9EUKA</name>
<comment type="caution">
    <text evidence="1">The sequence shown here is derived from an EMBL/GenBank/DDBJ whole genome shotgun (WGS) entry which is preliminary data.</text>
</comment>
<dbReference type="EMBL" id="JAPFFF010000072">
    <property type="protein sequence ID" value="KAK8835929.1"/>
    <property type="molecule type" value="Genomic_DNA"/>
</dbReference>
<accession>A0ABR2GPU2</accession>
<evidence type="ECO:0000313" key="2">
    <source>
        <dbReference type="Proteomes" id="UP001470230"/>
    </source>
</evidence>
<evidence type="ECO:0000313" key="1">
    <source>
        <dbReference type="EMBL" id="KAK8835929.1"/>
    </source>
</evidence>
<organism evidence="1 2">
    <name type="scientific">Tritrichomonas musculus</name>
    <dbReference type="NCBI Taxonomy" id="1915356"/>
    <lineage>
        <taxon>Eukaryota</taxon>
        <taxon>Metamonada</taxon>
        <taxon>Parabasalia</taxon>
        <taxon>Tritrichomonadida</taxon>
        <taxon>Tritrichomonadidae</taxon>
        <taxon>Tritrichomonas</taxon>
    </lineage>
</organism>